<reference evidence="4 5" key="1">
    <citation type="submission" date="2017-12" db="EMBL/GenBank/DDBJ databases">
        <title>Sequencing, de novo assembly and annotation of complete genome of a new Thraustochytrid species, strain FCC1311.</title>
        <authorList>
            <person name="Sedici K."/>
            <person name="Godart F."/>
            <person name="Aiese Cigliano R."/>
            <person name="Sanseverino W."/>
            <person name="Barakat M."/>
            <person name="Ortet P."/>
            <person name="Marechal E."/>
            <person name="Cagnac O."/>
            <person name="Amato A."/>
        </authorList>
    </citation>
    <scope>NUCLEOTIDE SEQUENCE [LARGE SCALE GENOMIC DNA]</scope>
</reference>
<feature type="transmembrane region" description="Helical" evidence="2">
    <location>
        <begin position="228"/>
        <end position="246"/>
    </location>
</feature>
<dbReference type="PANTHER" id="PTHR31600:SF2">
    <property type="entry name" value="GAMETE ENRICHED GENE 10 PROTEIN-RELATED"/>
    <property type="match status" value="1"/>
</dbReference>
<gene>
    <name evidence="4" type="ORF">FCC1311_033332</name>
</gene>
<feature type="transmembrane region" description="Helical" evidence="2">
    <location>
        <begin position="115"/>
        <end position="137"/>
    </location>
</feature>
<dbReference type="Pfam" id="PF25474">
    <property type="entry name" value="TPR_TmcB"/>
    <property type="match status" value="1"/>
</dbReference>
<evidence type="ECO:0000313" key="4">
    <source>
        <dbReference type="EMBL" id="GBG27110.1"/>
    </source>
</evidence>
<feature type="region of interest" description="Disordered" evidence="1">
    <location>
        <begin position="945"/>
        <end position="971"/>
    </location>
</feature>
<feature type="transmembrane region" description="Helical" evidence="2">
    <location>
        <begin position="188"/>
        <end position="208"/>
    </location>
</feature>
<accession>A0A2R5G7Z2</accession>
<organism evidence="4 5">
    <name type="scientific">Hondaea fermentalgiana</name>
    <dbReference type="NCBI Taxonomy" id="2315210"/>
    <lineage>
        <taxon>Eukaryota</taxon>
        <taxon>Sar</taxon>
        <taxon>Stramenopiles</taxon>
        <taxon>Bigyra</taxon>
        <taxon>Labyrinthulomycetes</taxon>
        <taxon>Thraustochytrida</taxon>
        <taxon>Thraustochytriidae</taxon>
        <taxon>Hondaea</taxon>
    </lineage>
</organism>
<keyword evidence="5" id="KW-1185">Reference proteome</keyword>
<feature type="region of interest" description="Disordered" evidence="1">
    <location>
        <begin position="893"/>
        <end position="927"/>
    </location>
</feature>
<feature type="transmembrane region" description="Helical" evidence="2">
    <location>
        <begin position="258"/>
        <end position="277"/>
    </location>
</feature>
<feature type="domain" description="TmcB/TmcC TPR repeats" evidence="3">
    <location>
        <begin position="475"/>
        <end position="550"/>
    </location>
</feature>
<protein>
    <submittedName>
        <fullName evidence="4">Tiny macrocysts protein C</fullName>
    </submittedName>
</protein>
<dbReference type="OrthoDB" id="542352at2759"/>
<feature type="region of interest" description="Disordered" evidence="1">
    <location>
        <begin position="1268"/>
        <end position="1359"/>
    </location>
</feature>
<dbReference type="InParanoid" id="A0A2R5G7Z2"/>
<dbReference type="EMBL" id="BEYU01000027">
    <property type="protein sequence ID" value="GBG27110.1"/>
    <property type="molecule type" value="Genomic_DNA"/>
</dbReference>
<feature type="transmembrane region" description="Helical" evidence="2">
    <location>
        <begin position="158"/>
        <end position="176"/>
    </location>
</feature>
<keyword evidence="2" id="KW-0812">Transmembrane</keyword>
<feature type="compositionally biased region" description="Basic and acidic residues" evidence="1">
    <location>
        <begin position="1271"/>
        <end position="1288"/>
    </location>
</feature>
<feature type="transmembrane region" description="Helical" evidence="2">
    <location>
        <begin position="289"/>
        <end position="312"/>
    </location>
</feature>
<dbReference type="InterPro" id="IPR057352">
    <property type="entry name" value="TPR_TmcB/C"/>
</dbReference>
<evidence type="ECO:0000313" key="5">
    <source>
        <dbReference type="Proteomes" id="UP000241890"/>
    </source>
</evidence>
<dbReference type="PANTHER" id="PTHR31600">
    <property type="entry name" value="TINY MACROCYSTS PROTEIN B-RELATED"/>
    <property type="match status" value="1"/>
</dbReference>
<keyword evidence="2" id="KW-1133">Transmembrane helix</keyword>
<feature type="transmembrane region" description="Helical" evidence="2">
    <location>
        <begin position="410"/>
        <end position="436"/>
    </location>
</feature>
<proteinExistence type="predicted"/>
<feature type="region of interest" description="Disordered" evidence="1">
    <location>
        <begin position="741"/>
        <end position="825"/>
    </location>
</feature>
<feature type="transmembrane region" description="Helical" evidence="2">
    <location>
        <begin position="1599"/>
        <end position="1624"/>
    </location>
</feature>
<comment type="caution">
    <text evidence="4">The sequence shown here is derived from an EMBL/GenBank/DDBJ whole genome shotgun (WGS) entry which is preliminary data.</text>
</comment>
<feature type="transmembrane region" description="Helical" evidence="2">
    <location>
        <begin position="1198"/>
        <end position="1221"/>
    </location>
</feature>
<evidence type="ECO:0000259" key="3">
    <source>
        <dbReference type="Pfam" id="PF25474"/>
    </source>
</evidence>
<feature type="compositionally biased region" description="Gly residues" evidence="1">
    <location>
        <begin position="914"/>
        <end position="923"/>
    </location>
</feature>
<feature type="transmembrane region" description="Helical" evidence="2">
    <location>
        <begin position="332"/>
        <end position="354"/>
    </location>
</feature>
<name>A0A2R5G7Z2_9STRA</name>
<dbReference type="Proteomes" id="UP000241890">
    <property type="component" value="Unassembled WGS sequence"/>
</dbReference>
<feature type="compositionally biased region" description="Basic and acidic residues" evidence="1">
    <location>
        <begin position="1350"/>
        <end position="1359"/>
    </location>
</feature>
<evidence type="ECO:0000256" key="2">
    <source>
        <dbReference type="SAM" id="Phobius"/>
    </source>
</evidence>
<evidence type="ECO:0000256" key="1">
    <source>
        <dbReference type="SAM" id="MobiDB-lite"/>
    </source>
</evidence>
<dbReference type="InterPro" id="IPR052994">
    <property type="entry name" value="Tiny_macrocysts_regulators"/>
</dbReference>
<keyword evidence="2" id="KW-0472">Membrane</keyword>
<feature type="transmembrane region" description="Helical" evidence="2">
    <location>
        <begin position="1375"/>
        <end position="1392"/>
    </location>
</feature>
<sequence length="1668" mass="184336">MTGMSTGGDADMDSAFRQLRSQGGNASSIFIELEAFFEKAKTGLNNLLHSLTRTSKESHLIFMAGSLIEAGQLASLALPASSTMDMNYPTPVAKLAEIIGYTRFGDLMWEHFDHFTVAIVVQSVLLVLLLALPYIAYTWANKEGRSIGTKLLQYQMSIYGGIFFIPIITCLAEGAFCSKFEGNQCKFFMPIAIIELIVYIVLVLLVSIMYFDSRPVSKSMTSRPHARIHVLSVFIRAVLTLIFVGAHNVESGSGLVKIWVVVVAVSLTLLGLGYTWYQPYYHQRANAIRALLTMAAAWLAICSMVHVLASSVTTTTSSSATGEECVYTSDSTVTVTVFGGLILILPLTWVALHYRRYTLHMKRPNQCANVFELELKGRLELQGLGIHHVSDLSKADKDVMHARAMRVHKWYMEAASLFPLSGTLFMFHAQMLLAFLPKKTPMVRRAIVIAAKRGLAPDFHVIVYKVRRTLEETIKGSSDVLSIVRSEEYTTEALKYDKRCSTQLVDFWSELSEKRPDINKVRRLALNIAVSSAAAHKAYLKLLRISPNQILNQVNQMIVGQKIDSFFVSPLAERFEEIVESFMEDGNDEAFEDTINTFLRTPTGNVVAVNLKLQPYAPDDVNFNIYIVFQADTSHSGENFIVVNETDGMVEGMGSACFAAFQSHILAASQQRQFQRMGGVAFGGVAGQGGPERLHVSTLIPNYSIINPQRLPSGMPIPVTLQEEDSGVHLLKRFRITFASDEPNAQRRDSCEGGAPDASSSRPRLGHRPSIMSLLGADDTESTGRGSFCMPGAAPEAAVRRASTAPGASDNGESGDTTKKRSSVMFSPMRRMSSVYSPPEHVKGKIWIHHKQVLGKRYLQVFMHDPEVPEFNTVDERFEDRGAMMDVGGQSEFDDASMGNAESDFGTDSDAKGRSGGPGGPVGGLIRRTFTDKSEHMRRFMEEMDSEAKITTTPRARTGGSRAGSKAGSVSSGEVLRHKAQAVRKTLQESQNAAMDSTLAKLRRMYLRASILVCVCALAQYVNSTSLLDEYSNDIQLVGSLGFRRFCLVAIAYAAHGLNLINRGILDASEESHLRSELGTFGNTLKNGDFELFQRRATVGGSLQTTYEEPSFDYYFLRNGYVMSSRMSLFEATMKLSSSALQAEQADLSEFTPGSATTLPLMENLDFFSNSTLTGLEQTTEQFADYALQHSTVILHQLLVMASTMLFVTIILVGVAIYPLVGNGGKIEKVKGEILQVFADIPKKTTQEVGLRFVERLSVIHEEDVDASRLNGEHPATRGHDELREAGMDPRTASGAAGGMLSHITDASTPHFDTQTREPKKVAKVAPEIPSADRSKPSPRAKKKGGSSSKSKDEHKTRDPCCTVRKAVISAKMSSLLFLAIIYFASVVLLTAKLEWDTESAPAVANYAGYRRMKMRYVMHEFRLWLTGAFEGVDMVTIDGEHIDFRSDTDHVRHRLATLQEIHEKLLYGKEADHIVGTFRDSSANDDLMELYTTNGCLNLPSTSNRTEAECLAFDNGLMATGLQSAFTNFIDAMQELTYDTEIDAAAHSRDDAIIRTIFERDDVQRLIELEKHYLQPQFSTVIQIGNTDLAARVAHVEIMMLILLIGLIVCAFCIYAFVVRTILTRLDMEVKRTRSLLLVIPEDVLDSLRHIQVFLVDSFGTGSTGKK</sequence>